<evidence type="ECO:0000256" key="1">
    <source>
        <dbReference type="RuleBase" id="RU363094"/>
    </source>
</evidence>
<comment type="caution">
    <text evidence="3">The sequence shown here is derived from an EMBL/GenBank/DDBJ whole genome shotgun (WGS) entry which is preliminary data.</text>
</comment>
<feature type="domain" description="N-acetyltransferase" evidence="2">
    <location>
        <begin position="1"/>
        <end position="151"/>
    </location>
</feature>
<dbReference type="InterPro" id="IPR016181">
    <property type="entry name" value="Acyl_CoA_acyltransferase"/>
</dbReference>
<reference evidence="3 4" key="1">
    <citation type="submission" date="2023-09" db="EMBL/GenBank/DDBJ databases">
        <authorList>
            <person name="Rey-Velasco X."/>
        </authorList>
    </citation>
    <scope>NUCLEOTIDE SEQUENCE [LARGE SCALE GENOMIC DNA]</scope>
    <source>
        <strain evidence="3 4">P117</strain>
    </source>
</reference>
<keyword evidence="3" id="KW-0012">Acyltransferase</keyword>
<dbReference type="EMBL" id="JAVRHX010000001">
    <property type="protein sequence ID" value="MDT0593888.1"/>
    <property type="molecule type" value="Genomic_DNA"/>
</dbReference>
<dbReference type="Pfam" id="PF00583">
    <property type="entry name" value="Acetyltransf_1"/>
    <property type="match status" value="1"/>
</dbReference>
<dbReference type="GO" id="GO:0005840">
    <property type="term" value="C:ribosome"/>
    <property type="evidence" value="ECO:0007669"/>
    <property type="project" value="UniProtKB-KW"/>
</dbReference>
<comment type="catalytic activity">
    <reaction evidence="1">
        <text>N-terminal L-alanyl-[ribosomal protein bS18] + acetyl-CoA = N-terminal N(alpha)-acetyl-L-alanyl-[ribosomal protein bS18] + CoA + H(+)</text>
        <dbReference type="Rhea" id="RHEA:43756"/>
        <dbReference type="Rhea" id="RHEA-COMP:10676"/>
        <dbReference type="Rhea" id="RHEA-COMP:10677"/>
        <dbReference type="ChEBI" id="CHEBI:15378"/>
        <dbReference type="ChEBI" id="CHEBI:57287"/>
        <dbReference type="ChEBI" id="CHEBI:57288"/>
        <dbReference type="ChEBI" id="CHEBI:64718"/>
        <dbReference type="ChEBI" id="CHEBI:83683"/>
        <dbReference type="EC" id="2.3.1.266"/>
    </reaction>
</comment>
<dbReference type="Gene3D" id="3.40.630.30">
    <property type="match status" value="1"/>
</dbReference>
<comment type="similarity">
    <text evidence="1">Belongs to the acetyltransferase family. RimI subfamily.</text>
</comment>
<sequence length="151" mass="17695">MKIYHARQKPELLEEAYRLFCEHRYRAWQLATFKSAFMADVSLISIDVVDTKTQLCGYLLARISLDEAEIDDISVCKQYRRLGYASSLLSELISTLETKQIKRILLEVNSNNSHAISLYQRFGFRQIGMRKNYYDVQDNQKEDALVMLRES</sequence>
<keyword evidence="3" id="KW-0689">Ribosomal protein</keyword>
<accession>A0ABU2ZPB2</accession>
<comment type="subcellular location">
    <subcellularLocation>
        <location evidence="1">Cytoplasm</location>
    </subcellularLocation>
</comment>
<evidence type="ECO:0000313" key="3">
    <source>
        <dbReference type="EMBL" id="MDT0593888.1"/>
    </source>
</evidence>
<dbReference type="PANTHER" id="PTHR43617">
    <property type="entry name" value="L-AMINO ACID N-ACETYLTRANSFERASE"/>
    <property type="match status" value="1"/>
</dbReference>
<dbReference type="EC" id="2.3.1.266" evidence="1"/>
<dbReference type="SUPFAM" id="SSF55729">
    <property type="entry name" value="Acyl-CoA N-acyltransferases (Nat)"/>
    <property type="match status" value="1"/>
</dbReference>
<name>A0ABU2ZPB2_9ALTE</name>
<evidence type="ECO:0000313" key="4">
    <source>
        <dbReference type="Proteomes" id="UP001253545"/>
    </source>
</evidence>
<dbReference type="CDD" id="cd04301">
    <property type="entry name" value="NAT_SF"/>
    <property type="match status" value="1"/>
</dbReference>
<dbReference type="PROSITE" id="PS51186">
    <property type="entry name" value="GNAT"/>
    <property type="match status" value="1"/>
</dbReference>
<keyword evidence="3" id="KW-0808">Transferase</keyword>
<dbReference type="RefSeq" id="WP_311367383.1">
    <property type="nucleotide sequence ID" value="NZ_JAVRHX010000001.1"/>
</dbReference>
<dbReference type="InterPro" id="IPR000182">
    <property type="entry name" value="GNAT_dom"/>
</dbReference>
<dbReference type="InterPro" id="IPR050276">
    <property type="entry name" value="MshD_Acetyltransferase"/>
</dbReference>
<dbReference type="InterPro" id="IPR006464">
    <property type="entry name" value="AcTrfase_RimI/Ard1"/>
</dbReference>
<keyword evidence="4" id="KW-1185">Reference proteome</keyword>
<protein>
    <recommendedName>
        <fullName evidence="1">[Ribosomal protein bS18]-alanine N-acetyltransferase</fullName>
        <ecNumber evidence="1">2.3.1.266</ecNumber>
    </recommendedName>
</protein>
<dbReference type="GO" id="GO:0008999">
    <property type="term" value="F:protein-N-terminal-alanine acetyltransferase activity"/>
    <property type="evidence" value="ECO:0007669"/>
    <property type="project" value="UniProtKB-EC"/>
</dbReference>
<organism evidence="3 4">
    <name type="scientific">Glaciecola petra</name>
    <dbReference type="NCBI Taxonomy" id="3075602"/>
    <lineage>
        <taxon>Bacteria</taxon>
        <taxon>Pseudomonadati</taxon>
        <taxon>Pseudomonadota</taxon>
        <taxon>Gammaproteobacteria</taxon>
        <taxon>Alteromonadales</taxon>
        <taxon>Alteromonadaceae</taxon>
        <taxon>Glaciecola</taxon>
    </lineage>
</organism>
<keyword evidence="3" id="KW-0687">Ribonucleoprotein</keyword>
<gene>
    <name evidence="3" type="primary">rimI</name>
    <name evidence="3" type="ORF">RM552_03405</name>
</gene>
<keyword evidence="1" id="KW-0963">Cytoplasm</keyword>
<dbReference type="Proteomes" id="UP001253545">
    <property type="component" value="Unassembled WGS sequence"/>
</dbReference>
<dbReference type="NCBIfam" id="TIGR01575">
    <property type="entry name" value="rimI"/>
    <property type="match status" value="1"/>
</dbReference>
<proteinExistence type="inferred from homology"/>
<comment type="function">
    <text evidence="1">Acetylates the N-terminal alanine of ribosomal protein bS18.</text>
</comment>
<evidence type="ECO:0000259" key="2">
    <source>
        <dbReference type="PROSITE" id="PS51186"/>
    </source>
</evidence>